<dbReference type="InterPro" id="IPR013428">
    <property type="entry name" value="Membrane-bound_put_N"/>
</dbReference>
<dbReference type="Pfam" id="PF00034">
    <property type="entry name" value="Cytochrom_C"/>
    <property type="match status" value="1"/>
</dbReference>
<evidence type="ECO:0000256" key="2">
    <source>
        <dbReference type="ARBA" id="ARBA00022723"/>
    </source>
</evidence>
<dbReference type="RefSeq" id="WP_073093603.1">
    <property type="nucleotide sequence ID" value="NZ_FRCY01000003.1"/>
</dbReference>
<evidence type="ECO:0000313" key="7">
    <source>
        <dbReference type="EMBL" id="SHM74410.1"/>
    </source>
</evidence>
<dbReference type="GO" id="GO:0046872">
    <property type="term" value="F:metal ion binding"/>
    <property type="evidence" value="ECO:0007669"/>
    <property type="project" value="UniProtKB-KW"/>
</dbReference>
<dbReference type="Gene3D" id="2.120.10.30">
    <property type="entry name" value="TolB, C-terminal domain"/>
    <property type="match status" value="1"/>
</dbReference>
<dbReference type="GO" id="GO:0020037">
    <property type="term" value="F:heme binding"/>
    <property type="evidence" value="ECO:0007669"/>
    <property type="project" value="InterPro"/>
</dbReference>
<keyword evidence="5" id="KW-0472">Membrane</keyword>
<keyword evidence="5" id="KW-1133">Transmembrane helix</keyword>
<dbReference type="EMBL" id="FRCY01000003">
    <property type="protein sequence ID" value="SHM74410.1"/>
    <property type="molecule type" value="Genomic_DNA"/>
</dbReference>
<dbReference type="Proteomes" id="UP000184513">
    <property type="component" value="Unassembled WGS sequence"/>
</dbReference>
<dbReference type="PANTHER" id="PTHR33546">
    <property type="entry name" value="LARGE, MULTIFUNCTIONAL SECRETED PROTEIN-RELATED"/>
    <property type="match status" value="1"/>
</dbReference>
<dbReference type="InterPro" id="IPR036909">
    <property type="entry name" value="Cyt_c-like_dom_sf"/>
</dbReference>
<dbReference type="InterPro" id="IPR004155">
    <property type="entry name" value="PBS_lyase_HEAT"/>
</dbReference>
<keyword evidence="3 4" id="KW-0408">Iron</keyword>
<dbReference type="SUPFAM" id="SSF46626">
    <property type="entry name" value="Cytochrome c"/>
    <property type="match status" value="1"/>
</dbReference>
<dbReference type="InterPro" id="IPR009056">
    <property type="entry name" value="Cyt_c-like_dom"/>
</dbReference>
<dbReference type="AlphaFoldDB" id="A0A1M7L8L1"/>
<dbReference type="InterPro" id="IPR055557">
    <property type="entry name" value="DUF7133"/>
</dbReference>
<dbReference type="Pfam" id="PF13646">
    <property type="entry name" value="HEAT_2"/>
    <property type="match status" value="1"/>
</dbReference>
<evidence type="ECO:0000256" key="5">
    <source>
        <dbReference type="SAM" id="Phobius"/>
    </source>
</evidence>
<accession>A0A1M7L8L1</accession>
<dbReference type="InterPro" id="IPR011989">
    <property type="entry name" value="ARM-like"/>
</dbReference>
<dbReference type="InterPro" id="IPR016024">
    <property type="entry name" value="ARM-type_fold"/>
</dbReference>
<organism evidence="7 8">
    <name type="scientific">Cyclobacterium lianum</name>
    <dbReference type="NCBI Taxonomy" id="388280"/>
    <lineage>
        <taxon>Bacteria</taxon>
        <taxon>Pseudomonadati</taxon>
        <taxon>Bacteroidota</taxon>
        <taxon>Cytophagia</taxon>
        <taxon>Cytophagales</taxon>
        <taxon>Cyclobacteriaceae</taxon>
        <taxon>Cyclobacterium</taxon>
    </lineage>
</organism>
<dbReference type="InterPro" id="IPR011042">
    <property type="entry name" value="6-blade_b-propeller_TolB-like"/>
</dbReference>
<dbReference type="OrthoDB" id="9808161at2"/>
<dbReference type="PANTHER" id="PTHR33546:SF1">
    <property type="entry name" value="LARGE, MULTIFUNCTIONAL SECRETED PROTEIN"/>
    <property type="match status" value="1"/>
</dbReference>
<keyword evidence="1 4" id="KW-0349">Heme</keyword>
<gene>
    <name evidence="7" type="ORF">SAMN04488057_103171</name>
</gene>
<dbReference type="SMART" id="SM00567">
    <property type="entry name" value="EZ_HEAT"/>
    <property type="match status" value="3"/>
</dbReference>
<name>A0A1M7L8L1_9BACT</name>
<keyword evidence="8" id="KW-1185">Reference proteome</keyword>
<dbReference type="NCBIfam" id="TIGR02603">
    <property type="entry name" value="CxxCH_TIGR02603"/>
    <property type="match status" value="1"/>
</dbReference>
<keyword evidence="5" id="KW-0812">Transmembrane</keyword>
<dbReference type="InterPro" id="IPR013427">
    <property type="entry name" value="Haem-bd_dom_put"/>
</dbReference>
<evidence type="ECO:0000259" key="6">
    <source>
        <dbReference type="PROSITE" id="PS51007"/>
    </source>
</evidence>
<dbReference type="SUPFAM" id="SSF48371">
    <property type="entry name" value="ARM repeat"/>
    <property type="match status" value="1"/>
</dbReference>
<dbReference type="NCBIfam" id="TIGR02604">
    <property type="entry name" value="Piru_Ver_Nterm"/>
    <property type="match status" value="1"/>
</dbReference>
<protein>
    <submittedName>
        <fullName evidence="7">Putative membrane-bound dehydrogenase domain-containing protein</fullName>
    </submittedName>
</protein>
<proteinExistence type="predicted"/>
<feature type="domain" description="Cytochrome c" evidence="6">
    <location>
        <begin position="888"/>
        <end position="1023"/>
    </location>
</feature>
<keyword evidence="2 4" id="KW-0479">Metal-binding</keyword>
<dbReference type="STRING" id="388280.SAMN04488057_103171"/>
<evidence type="ECO:0000256" key="4">
    <source>
        <dbReference type="PROSITE-ProRule" id="PRU00433"/>
    </source>
</evidence>
<evidence type="ECO:0000256" key="1">
    <source>
        <dbReference type="ARBA" id="ARBA00022617"/>
    </source>
</evidence>
<sequence>MKTDKLFRIFFFVMVLLFVAGIGIFFWRSPTESLNGFEVPEGFLVENAVQPGLVKYPMFAVFDDTGRLFVMESSGATESTSDILNRPDFRILLLEDKDADGIFDHRTVYADSLPFPMGGVYLDGSLIVTAAPDLLKFTDRDGDGRAEEKEVLLSGWTLNHNAAILSGPFLGPDGWLYMADARRGFDILSKEFVHFEGKGARIWRCLPNGSQLQSFAGGGFDNAVELAFMPSGEVLGTMTYFTDPQGGFRDALMHWVEGGVYPKPHPVIDEDQLVRTGELMPVMHKMARVSPSGLMRYQGGSWGDDYEGDLFHAEFNTGRVVQTKLTAAGASFDTESIHFLTSSLADFHPTDVLQEPDGNLLLLNTGGWFIAGCPLSRTAKPEAGGGIYRIKKRSLNNQQDDPWGNKIPWDKLEMGQLAALLGDPRVKVREKSGEKLLKEPLMAIPYLNQVMQEHPDEQVRAKAVFLLFRTQNPRAWNQMEKGLDDESDLVKAAAARVLGMAEVNTAVDKLLAVLGDNPSLPLARQVATALGQIASPRATEPLLRALERHPGDRYFEHAVIFALIQMKNEDLLLDVLDSKKFSRAALIALDQKGSEMLAEQHIYPLLLADDSLQQQTAVWILKNHPEWEQSFIRLMMDTLAGNEGGKKVISTAFPEFVNRPLVQEFLAGQLETGLEGKNFMLIEQLRSHPPKELYPPLKESLLKSLEKGDSDVRESVVKLISNFNDAYFKAALSDLVRSDSADVSLRLQAYQSLIAMGEEISAAEFQWIANRFLSEKQLKSRQLIAGMIRNLNLSGPKLDWFVRDFFPQVPDTHIYYLLESLPAISDQCLLDDLEQQLLHRKAIWDKLSISQITEIFQGKGELLLDSIAHQQEGRLAHLEQVSMQLLPGDVERGREVFFGKGACGSCHAVAGEGGGFAPDLTNIGEIRSRHDILEAIIYPDASFAREYESMTLKTRNQSYTGIVKGVADGTYTLAVGPESSLKIEEQNLTEINPASQSLMPAGLEKGLSRQELSDLIFYLESLPEGLYQR</sequence>
<dbReference type="GO" id="GO:0009055">
    <property type="term" value="F:electron transfer activity"/>
    <property type="evidence" value="ECO:0007669"/>
    <property type="project" value="InterPro"/>
</dbReference>
<dbReference type="Gene3D" id="1.10.760.10">
    <property type="entry name" value="Cytochrome c-like domain"/>
    <property type="match status" value="1"/>
</dbReference>
<dbReference type="SUPFAM" id="SSF101898">
    <property type="entry name" value="NHL repeat"/>
    <property type="match status" value="1"/>
</dbReference>
<dbReference type="Gene3D" id="1.25.10.10">
    <property type="entry name" value="Leucine-rich Repeat Variant"/>
    <property type="match status" value="1"/>
</dbReference>
<dbReference type="Pfam" id="PF23500">
    <property type="entry name" value="DUF7133"/>
    <property type="match status" value="1"/>
</dbReference>
<evidence type="ECO:0000313" key="8">
    <source>
        <dbReference type="Proteomes" id="UP000184513"/>
    </source>
</evidence>
<evidence type="ECO:0000256" key="3">
    <source>
        <dbReference type="ARBA" id="ARBA00023004"/>
    </source>
</evidence>
<feature type="transmembrane region" description="Helical" evidence="5">
    <location>
        <begin position="7"/>
        <end position="27"/>
    </location>
</feature>
<dbReference type="PROSITE" id="PS51007">
    <property type="entry name" value="CYTC"/>
    <property type="match status" value="1"/>
</dbReference>
<reference evidence="7 8" key="1">
    <citation type="submission" date="2016-11" db="EMBL/GenBank/DDBJ databases">
        <authorList>
            <person name="Jaros S."/>
            <person name="Januszkiewicz K."/>
            <person name="Wedrychowicz H."/>
        </authorList>
    </citation>
    <scope>NUCLEOTIDE SEQUENCE [LARGE SCALE GENOMIC DNA]</scope>
    <source>
        <strain evidence="7 8">CGMCC 1.6102</strain>
    </source>
</reference>